<keyword evidence="5" id="KW-0479">Metal-binding</keyword>
<dbReference type="GO" id="GO:0005829">
    <property type="term" value="C:cytosol"/>
    <property type="evidence" value="ECO:0007669"/>
    <property type="project" value="TreeGrafter"/>
</dbReference>
<evidence type="ECO:0000256" key="8">
    <source>
        <dbReference type="ARBA" id="ARBA00032005"/>
    </source>
</evidence>
<dbReference type="GO" id="GO:0072527">
    <property type="term" value="P:pyrimidine-containing compound metabolic process"/>
    <property type="evidence" value="ECO:0007669"/>
    <property type="project" value="UniProtKB-ARBA"/>
</dbReference>
<dbReference type="InterPro" id="IPR016193">
    <property type="entry name" value="Cytidine_deaminase-like"/>
</dbReference>
<dbReference type="Pfam" id="PF00383">
    <property type="entry name" value="dCMP_cyt_deam_1"/>
    <property type="match status" value="1"/>
</dbReference>
<dbReference type="EC" id="3.5.4.5" evidence="4"/>
<protein>
    <recommendedName>
        <fullName evidence="4">cytidine deaminase</fullName>
        <ecNumber evidence="4">3.5.4.5</ecNumber>
    </recommendedName>
    <alternativeName>
        <fullName evidence="8">Cytidine aminohydrolase</fullName>
    </alternativeName>
</protein>
<evidence type="ECO:0000259" key="10">
    <source>
        <dbReference type="PROSITE" id="PS51747"/>
    </source>
</evidence>
<sequence>MSQPAINFTDSPSEHRVRELFLAAQDVQARAYAPYSHFLVGAAILTSTGNTYVGCNVENAAYPVGSCAEAGAIAAMVAGGDTEIAVLVTICDSAEVGTCCGGCRQRVREFAKSDTPIYACGPDGIRAVFTMEQLLPTSFGPENLVGFVS</sequence>
<evidence type="ECO:0000256" key="3">
    <source>
        <dbReference type="ARBA" id="ARBA00006576"/>
    </source>
</evidence>
<evidence type="ECO:0000256" key="6">
    <source>
        <dbReference type="ARBA" id="ARBA00022801"/>
    </source>
</evidence>
<accession>A0A6J6BV50</accession>
<gene>
    <name evidence="11" type="ORF">UFOPK1421_00736</name>
    <name evidence="12" type="ORF">UFOPK2921_00676</name>
    <name evidence="13" type="ORF">UFOPK4275_00456</name>
</gene>
<comment type="cofactor">
    <cofactor evidence="1">
        <name>Zn(2+)</name>
        <dbReference type="ChEBI" id="CHEBI:29105"/>
    </cofactor>
</comment>
<dbReference type="PANTHER" id="PTHR11644">
    <property type="entry name" value="CYTIDINE DEAMINASE"/>
    <property type="match status" value="1"/>
</dbReference>
<keyword evidence="7" id="KW-0862">Zinc</keyword>
<dbReference type="FunFam" id="3.40.140.10:FF:000008">
    <property type="entry name" value="Cytidine deaminase"/>
    <property type="match status" value="1"/>
</dbReference>
<dbReference type="GO" id="GO:0004126">
    <property type="term" value="F:cytidine deaminase activity"/>
    <property type="evidence" value="ECO:0007669"/>
    <property type="project" value="UniProtKB-EC"/>
</dbReference>
<dbReference type="GO" id="GO:0008270">
    <property type="term" value="F:zinc ion binding"/>
    <property type="evidence" value="ECO:0007669"/>
    <property type="project" value="InterPro"/>
</dbReference>
<keyword evidence="6" id="KW-0378">Hydrolase</keyword>
<dbReference type="NCBIfam" id="NF004064">
    <property type="entry name" value="PRK05578.1"/>
    <property type="match status" value="1"/>
</dbReference>
<dbReference type="SUPFAM" id="SSF53927">
    <property type="entry name" value="Cytidine deaminase-like"/>
    <property type="match status" value="1"/>
</dbReference>
<comment type="catalytic activity">
    <reaction evidence="9">
        <text>cytidine + H2O + H(+) = uridine + NH4(+)</text>
        <dbReference type="Rhea" id="RHEA:16069"/>
        <dbReference type="ChEBI" id="CHEBI:15377"/>
        <dbReference type="ChEBI" id="CHEBI:15378"/>
        <dbReference type="ChEBI" id="CHEBI:16704"/>
        <dbReference type="ChEBI" id="CHEBI:17562"/>
        <dbReference type="ChEBI" id="CHEBI:28938"/>
        <dbReference type="EC" id="3.5.4.5"/>
    </reaction>
</comment>
<comment type="similarity">
    <text evidence="3">Belongs to the cytidine and deoxycytidylate deaminase family.</text>
</comment>
<dbReference type="InterPro" id="IPR006262">
    <property type="entry name" value="Cyt_deam_tetra"/>
</dbReference>
<reference evidence="11" key="1">
    <citation type="submission" date="2020-05" db="EMBL/GenBank/DDBJ databases">
        <authorList>
            <person name="Chiriac C."/>
            <person name="Salcher M."/>
            <person name="Ghai R."/>
            <person name="Kavagutti S V."/>
        </authorList>
    </citation>
    <scope>NUCLEOTIDE SEQUENCE</scope>
</reference>
<dbReference type="PANTHER" id="PTHR11644:SF2">
    <property type="entry name" value="CYTIDINE DEAMINASE"/>
    <property type="match status" value="1"/>
</dbReference>
<dbReference type="PROSITE" id="PS51747">
    <property type="entry name" value="CYT_DCMP_DEAMINASES_2"/>
    <property type="match status" value="1"/>
</dbReference>
<evidence type="ECO:0000313" key="13">
    <source>
        <dbReference type="EMBL" id="CAB5047304.1"/>
    </source>
</evidence>
<feature type="domain" description="CMP/dCMP-type deaminase" evidence="10">
    <location>
        <begin position="15"/>
        <end position="142"/>
    </location>
</feature>
<organism evidence="11">
    <name type="scientific">freshwater metagenome</name>
    <dbReference type="NCBI Taxonomy" id="449393"/>
    <lineage>
        <taxon>unclassified sequences</taxon>
        <taxon>metagenomes</taxon>
        <taxon>ecological metagenomes</taxon>
    </lineage>
</organism>
<dbReference type="Gene3D" id="3.40.140.10">
    <property type="entry name" value="Cytidine Deaminase, domain 2"/>
    <property type="match status" value="1"/>
</dbReference>
<dbReference type="AlphaFoldDB" id="A0A6J6BV50"/>
<dbReference type="EMBL" id="CAEZSL010000067">
    <property type="protein sequence ID" value="CAB4542645.1"/>
    <property type="molecule type" value="Genomic_DNA"/>
</dbReference>
<comment type="function">
    <text evidence="2">This enzyme scavenges exogenous and endogenous cytidine and 2'-deoxycytidine for UMP synthesis.</text>
</comment>
<evidence type="ECO:0000256" key="9">
    <source>
        <dbReference type="ARBA" id="ARBA00049558"/>
    </source>
</evidence>
<proteinExistence type="inferred from homology"/>
<name>A0A6J6BV50_9ZZZZ</name>
<evidence type="ECO:0000313" key="12">
    <source>
        <dbReference type="EMBL" id="CAB4778127.1"/>
    </source>
</evidence>
<dbReference type="NCBIfam" id="TIGR01354">
    <property type="entry name" value="cyt_deam_tetra"/>
    <property type="match status" value="1"/>
</dbReference>
<evidence type="ECO:0000313" key="11">
    <source>
        <dbReference type="EMBL" id="CAB4542645.1"/>
    </source>
</evidence>
<dbReference type="EMBL" id="CAFBQJ010000058">
    <property type="protein sequence ID" value="CAB5047304.1"/>
    <property type="molecule type" value="Genomic_DNA"/>
</dbReference>
<evidence type="ECO:0000256" key="2">
    <source>
        <dbReference type="ARBA" id="ARBA00003949"/>
    </source>
</evidence>
<dbReference type="InterPro" id="IPR002125">
    <property type="entry name" value="CMP_dCMP_dom"/>
</dbReference>
<evidence type="ECO:0000256" key="5">
    <source>
        <dbReference type="ARBA" id="ARBA00022723"/>
    </source>
</evidence>
<dbReference type="CDD" id="cd01283">
    <property type="entry name" value="cytidine_deaminase"/>
    <property type="match status" value="1"/>
</dbReference>
<evidence type="ECO:0000256" key="7">
    <source>
        <dbReference type="ARBA" id="ARBA00022833"/>
    </source>
</evidence>
<dbReference type="GO" id="GO:0055086">
    <property type="term" value="P:nucleobase-containing small molecule metabolic process"/>
    <property type="evidence" value="ECO:0007669"/>
    <property type="project" value="UniProtKB-ARBA"/>
</dbReference>
<evidence type="ECO:0000256" key="1">
    <source>
        <dbReference type="ARBA" id="ARBA00001947"/>
    </source>
</evidence>
<dbReference type="EMBL" id="CAEZZV010000070">
    <property type="protein sequence ID" value="CAB4778127.1"/>
    <property type="molecule type" value="Genomic_DNA"/>
</dbReference>
<evidence type="ECO:0000256" key="4">
    <source>
        <dbReference type="ARBA" id="ARBA00012783"/>
    </source>
</evidence>
<dbReference type="InterPro" id="IPR050202">
    <property type="entry name" value="Cyt/Deoxycyt_deaminase"/>
</dbReference>